<dbReference type="InterPro" id="IPR040564">
    <property type="entry name" value="CxC3-like"/>
</dbReference>
<name>A0A6G0HDT3_LARCR</name>
<dbReference type="Proteomes" id="UP000424527">
    <property type="component" value="Unassembled WGS sequence"/>
</dbReference>
<keyword evidence="5" id="KW-1185">Reference proteome</keyword>
<protein>
    <recommendedName>
        <fullName evidence="2">CxC3 like cysteine cluster domain-containing protein</fullName>
    </recommendedName>
</protein>
<feature type="compositionally biased region" description="Basic and acidic residues" evidence="1">
    <location>
        <begin position="56"/>
        <end position="65"/>
    </location>
</feature>
<feature type="region of interest" description="Disordered" evidence="1">
    <location>
        <begin position="50"/>
        <end position="85"/>
    </location>
</feature>
<dbReference type="PANTHER" id="PTHR33104">
    <property type="entry name" value="SI:DKEY-29D5.2"/>
    <property type="match status" value="1"/>
</dbReference>
<evidence type="ECO:0000256" key="1">
    <source>
        <dbReference type="SAM" id="MobiDB-lite"/>
    </source>
</evidence>
<dbReference type="CDD" id="cd19757">
    <property type="entry name" value="Bbox1"/>
    <property type="match status" value="1"/>
</dbReference>
<evidence type="ECO:0000313" key="4">
    <source>
        <dbReference type="EMBL" id="KAE8277709.1"/>
    </source>
</evidence>
<dbReference type="Pfam" id="PF18804">
    <property type="entry name" value="CxC3"/>
    <property type="match status" value="1"/>
</dbReference>
<sequence>MNHLDPDDAIFLVDAFLDECKVDQHGHTKGGSKKSTKLCVWLDEDNDGQPLPKRCRAGEKRKRDSATVSSASVTPSCAPSTDTTGETVTIENLESLIQDVRDLLGSGAEQPLPSHWRNRQTSSLENWTVMRPFMVNNMLSSEKPKEGVCHHCGNKAAVVMCKDCLPRSLYCTACDLSTHEALVLHNRASMVEGFFRHLPPSTFVQQHEGGKFSYHEKGRYNFFLPSVNCSCGKTLPVTISDLVESGYWPATVNFETLYMVDLFTTYEDLKITAPGMSRQAFVSMLECRTKLFGRSGKICGDTMQRAFLEWAYAKFEVDKLSQVQHFQCPACTPSMLAVAVDGNRKLYRFKSQPGSDGFFDGVFLASDAEVSSFVDYIHGTTGHNPGKGRCGAGQWTAARESANKSASKLDEEGGNKRRHQLRRKIAVEKKALEVAISEHNAAVGEVEKLPPPNELLAVDNYSWPWECHGDMEQKKKVFDKVMLLARLKEEELIVVREVKQHMEYMRSIAGLIEELTFQLTEDTNRKCSTEGLMEKGREGLLCVLKRRLCEVEAQMATARTTYKNILGLQTLSLDDFSEEEDFENTSSTDEEL</sequence>
<dbReference type="EMBL" id="REGW02000754">
    <property type="protein sequence ID" value="KAE8277353.1"/>
    <property type="molecule type" value="Genomic_DNA"/>
</dbReference>
<evidence type="ECO:0000313" key="5">
    <source>
        <dbReference type="Proteomes" id="UP000424527"/>
    </source>
</evidence>
<gene>
    <name evidence="4" type="ORF">D5F01_LYC24278</name>
    <name evidence="3" type="ORF">D5F01_LYC24730</name>
</gene>
<reference evidence="3 5" key="1">
    <citation type="submission" date="2019-07" db="EMBL/GenBank/DDBJ databases">
        <title>Chromosome genome assembly for large yellow croaker.</title>
        <authorList>
            <person name="Xiao S."/>
        </authorList>
    </citation>
    <scope>NUCLEOTIDE SEQUENCE [LARGE SCALE GENOMIC DNA]</scope>
    <source>
        <strain evidence="3">JMULYC20181020</strain>
        <tissue evidence="3">Muscle</tissue>
    </source>
</reference>
<proteinExistence type="predicted"/>
<dbReference type="PANTHER" id="PTHR33104:SF2">
    <property type="entry name" value="CXC3 LIKE CYSTEINE CLUSTER DOMAIN-CONTAINING PROTEIN"/>
    <property type="match status" value="1"/>
</dbReference>
<dbReference type="EMBL" id="REGW02000255">
    <property type="protein sequence ID" value="KAE8277709.1"/>
    <property type="molecule type" value="Genomic_DNA"/>
</dbReference>
<evidence type="ECO:0000259" key="2">
    <source>
        <dbReference type="Pfam" id="PF18804"/>
    </source>
</evidence>
<comment type="caution">
    <text evidence="3">The sequence shown here is derived from an EMBL/GenBank/DDBJ whole genome shotgun (WGS) entry which is preliminary data.</text>
</comment>
<feature type="domain" description="CxC3 like cysteine cluster" evidence="2">
    <location>
        <begin position="216"/>
        <end position="286"/>
    </location>
</feature>
<feature type="compositionally biased region" description="Low complexity" evidence="1">
    <location>
        <begin position="66"/>
        <end position="81"/>
    </location>
</feature>
<organism evidence="3 5">
    <name type="scientific">Larimichthys crocea</name>
    <name type="common">Large yellow croaker</name>
    <name type="synonym">Pseudosciaena crocea</name>
    <dbReference type="NCBI Taxonomy" id="215358"/>
    <lineage>
        <taxon>Eukaryota</taxon>
        <taxon>Metazoa</taxon>
        <taxon>Chordata</taxon>
        <taxon>Craniata</taxon>
        <taxon>Vertebrata</taxon>
        <taxon>Euteleostomi</taxon>
        <taxon>Actinopterygii</taxon>
        <taxon>Neopterygii</taxon>
        <taxon>Teleostei</taxon>
        <taxon>Neoteleostei</taxon>
        <taxon>Acanthomorphata</taxon>
        <taxon>Eupercaria</taxon>
        <taxon>Sciaenidae</taxon>
        <taxon>Larimichthys</taxon>
    </lineage>
</organism>
<evidence type="ECO:0000313" key="3">
    <source>
        <dbReference type="EMBL" id="KAE8277353.1"/>
    </source>
</evidence>
<accession>A0A6G0HDT3</accession>
<dbReference type="AlphaFoldDB" id="A0A6G0HDT3"/>